<evidence type="ECO:0000313" key="2">
    <source>
        <dbReference type="Proteomes" id="UP000442695"/>
    </source>
</evidence>
<organism evidence="1 2">
    <name type="scientific">Pseudomonas putida</name>
    <name type="common">Arthrobacter siderocapsulatus</name>
    <dbReference type="NCBI Taxonomy" id="303"/>
    <lineage>
        <taxon>Bacteria</taxon>
        <taxon>Pseudomonadati</taxon>
        <taxon>Pseudomonadota</taxon>
        <taxon>Gammaproteobacteria</taxon>
        <taxon>Pseudomonadales</taxon>
        <taxon>Pseudomonadaceae</taxon>
        <taxon>Pseudomonas</taxon>
    </lineage>
</organism>
<name>A0A7V8J2Q3_PSEPU</name>
<reference evidence="1 2" key="1">
    <citation type="submission" date="2019-12" db="EMBL/GenBank/DDBJ databases">
        <authorList>
            <person name="Woiski C."/>
        </authorList>
    </citation>
    <scope>NUCLEOTIDE SEQUENCE [LARGE SCALE GENOMIC DNA]</scope>
    <source>
        <strain evidence="1 2">BOE100</strain>
    </source>
</reference>
<proteinExistence type="predicted"/>
<dbReference type="RefSeq" id="WP_156859500.1">
    <property type="nucleotide sequence ID" value="NZ_WOWR01000036.1"/>
</dbReference>
<dbReference type="EMBL" id="WOWR01000036">
    <property type="protein sequence ID" value="KAF0252695.1"/>
    <property type="molecule type" value="Genomic_DNA"/>
</dbReference>
<protein>
    <submittedName>
        <fullName evidence="1">Uncharacterized protein</fullName>
    </submittedName>
</protein>
<evidence type="ECO:0000313" key="1">
    <source>
        <dbReference type="EMBL" id="KAF0252695.1"/>
    </source>
</evidence>
<sequence>MQSPNLTGDDREWLSKHQEAVRSSMDFMVSDLLYPGQARTMSCAHQVLIWFKGSYIKATDLLTKIEKGVPSTQIYAQFASYVFDDVQRVCKRLSALDKKALIMVAGFDIITAAEIYHCADMAVQHAREELYGTDA</sequence>
<dbReference type="Proteomes" id="UP000442695">
    <property type="component" value="Unassembled WGS sequence"/>
</dbReference>
<accession>A0A7V8J2Q3</accession>
<comment type="caution">
    <text evidence="1">The sequence shown here is derived from an EMBL/GenBank/DDBJ whole genome shotgun (WGS) entry which is preliminary data.</text>
</comment>
<dbReference type="AlphaFoldDB" id="A0A7V8J2Q3"/>
<gene>
    <name evidence="1" type="ORF">GN299_21915</name>
</gene>